<feature type="region of interest" description="Disordered" evidence="1">
    <location>
        <begin position="1"/>
        <end position="25"/>
    </location>
</feature>
<dbReference type="AlphaFoldDB" id="A0AAD7GRZ8"/>
<name>A0AAD7GRZ8_MYCRO</name>
<feature type="compositionally biased region" description="Polar residues" evidence="1">
    <location>
        <begin position="1"/>
        <end position="11"/>
    </location>
</feature>
<evidence type="ECO:0000313" key="3">
    <source>
        <dbReference type="Proteomes" id="UP001221757"/>
    </source>
</evidence>
<sequence>MGHVISTSTPADQCMSGLETSPPSLAPNDYPSATIRVFHPHTSNISNGVPPVNSAPWKPFRTRLDFEVAEFCELAMLNTEMIETLITLIRQCGANIKSFTLMNHAEVGKLWDLASHKCTEFFEDTITVPYKGEPRSFKTYTRPIWNWVLSLVQDPCLASSFVWDTEKVFKYTGDTYVRFYHEPWTTNAFWAAQSALPNNPAAKPVCLILYAGKSKLSTFGTEKGYAVVARIANIIVPIRNSTQFGGGQIVGHQPVVKEDTKENNKPAFSNFKNVVWHAAFWKLLESIAHHSKVGSWTMCGDDVLRWLWPMILILASDYEEACVMALIRGLQALYPCPICFVPWNEQSDISTEHPKCTGQDSKAKLEAARACKTAADREVILKENSLRDIENVFWRIGNTDPHAACSFDRLHAYGGLWTDHLFTQIKLHVIEKGRNAVAKIDKQMSLMPRWRGLNHFDAIMNITFNDGSKNEDIAKMMLFAAQNVLVDLPGTQLLQCTRSFLELNMYVSLEVPTSETIAAGRCELLIFDEVTNEYIESCEGTEYGEKSWNFPKMHSHQHVFEDIENKGATHNFGTKISESMHGPLRETYHRLTNFKNVTPQLVKHDHRRAVGLLIREQLNFLDAPDDPDCPEDAEILSNISIGSKLRPVSFSVIEEKTYGDASFTRFRIRFANFLSDFLPAYGYILPDGKQIQFDKEDMLAPFQFLKVYYHHLGNWTSSADYLRCNPNFHGQPRYNTALVKTADGHIFVQLLFMFSCTVENKSHPFALVLPLDTRAPGKRDRMLRMHRLHAKPRKDAEFISAHSIIRGVLLATDHDNVGEFLIVDIVDSEISL</sequence>
<evidence type="ECO:0000256" key="1">
    <source>
        <dbReference type="SAM" id="MobiDB-lite"/>
    </source>
</evidence>
<dbReference type="Pfam" id="PF18759">
    <property type="entry name" value="Plavaka"/>
    <property type="match status" value="1"/>
</dbReference>
<accession>A0AAD7GRZ8</accession>
<comment type="caution">
    <text evidence="2">The sequence shown here is derived from an EMBL/GenBank/DDBJ whole genome shotgun (WGS) entry which is preliminary data.</text>
</comment>
<proteinExistence type="predicted"/>
<dbReference type="EMBL" id="JARKIE010000011">
    <property type="protein sequence ID" value="KAJ7703997.1"/>
    <property type="molecule type" value="Genomic_DNA"/>
</dbReference>
<dbReference type="Proteomes" id="UP001221757">
    <property type="component" value="Unassembled WGS sequence"/>
</dbReference>
<reference evidence="2" key="1">
    <citation type="submission" date="2023-03" db="EMBL/GenBank/DDBJ databases">
        <title>Massive genome expansion in bonnet fungi (Mycena s.s.) driven by repeated elements and novel gene families across ecological guilds.</title>
        <authorList>
            <consortium name="Lawrence Berkeley National Laboratory"/>
            <person name="Harder C.B."/>
            <person name="Miyauchi S."/>
            <person name="Viragh M."/>
            <person name="Kuo A."/>
            <person name="Thoen E."/>
            <person name="Andreopoulos B."/>
            <person name="Lu D."/>
            <person name="Skrede I."/>
            <person name="Drula E."/>
            <person name="Henrissat B."/>
            <person name="Morin E."/>
            <person name="Kohler A."/>
            <person name="Barry K."/>
            <person name="LaButti K."/>
            <person name="Morin E."/>
            <person name="Salamov A."/>
            <person name="Lipzen A."/>
            <person name="Mereny Z."/>
            <person name="Hegedus B."/>
            <person name="Baldrian P."/>
            <person name="Stursova M."/>
            <person name="Weitz H."/>
            <person name="Taylor A."/>
            <person name="Grigoriev I.V."/>
            <person name="Nagy L.G."/>
            <person name="Martin F."/>
            <person name="Kauserud H."/>
        </authorList>
    </citation>
    <scope>NUCLEOTIDE SEQUENCE</scope>
    <source>
        <strain evidence="2">CBHHK067</strain>
    </source>
</reference>
<evidence type="ECO:0000313" key="2">
    <source>
        <dbReference type="EMBL" id="KAJ7703997.1"/>
    </source>
</evidence>
<protein>
    <submittedName>
        <fullName evidence="2">Uncharacterized protein</fullName>
    </submittedName>
</protein>
<keyword evidence="3" id="KW-1185">Reference proteome</keyword>
<gene>
    <name evidence="2" type="ORF">B0H17DRAFT_1157080</name>
</gene>
<organism evidence="2 3">
    <name type="scientific">Mycena rosella</name>
    <name type="common">Pink bonnet</name>
    <name type="synonym">Agaricus rosellus</name>
    <dbReference type="NCBI Taxonomy" id="1033263"/>
    <lineage>
        <taxon>Eukaryota</taxon>
        <taxon>Fungi</taxon>
        <taxon>Dikarya</taxon>
        <taxon>Basidiomycota</taxon>
        <taxon>Agaricomycotina</taxon>
        <taxon>Agaricomycetes</taxon>
        <taxon>Agaricomycetidae</taxon>
        <taxon>Agaricales</taxon>
        <taxon>Marasmiineae</taxon>
        <taxon>Mycenaceae</taxon>
        <taxon>Mycena</taxon>
    </lineage>
</organism>
<dbReference type="InterPro" id="IPR041078">
    <property type="entry name" value="Plavaka"/>
</dbReference>